<feature type="region of interest" description="Disordered" evidence="1">
    <location>
        <begin position="393"/>
        <end position="416"/>
    </location>
</feature>
<reference evidence="2 3" key="1">
    <citation type="submission" date="2023-02" db="EMBL/GenBank/DDBJ databases">
        <title>LHISI_Scaffold_Assembly.</title>
        <authorList>
            <person name="Stuart O.P."/>
            <person name="Cleave R."/>
            <person name="Magrath M.J.L."/>
            <person name="Mikheyev A.S."/>
        </authorList>
    </citation>
    <scope>NUCLEOTIDE SEQUENCE [LARGE SCALE GENOMIC DNA]</scope>
    <source>
        <strain evidence="2">Daus_M_001</strain>
        <tissue evidence="2">Leg muscle</tissue>
    </source>
</reference>
<organism evidence="2 3">
    <name type="scientific">Dryococelus australis</name>
    <dbReference type="NCBI Taxonomy" id="614101"/>
    <lineage>
        <taxon>Eukaryota</taxon>
        <taxon>Metazoa</taxon>
        <taxon>Ecdysozoa</taxon>
        <taxon>Arthropoda</taxon>
        <taxon>Hexapoda</taxon>
        <taxon>Insecta</taxon>
        <taxon>Pterygota</taxon>
        <taxon>Neoptera</taxon>
        <taxon>Polyneoptera</taxon>
        <taxon>Phasmatodea</taxon>
        <taxon>Verophasmatodea</taxon>
        <taxon>Anareolatae</taxon>
        <taxon>Phasmatidae</taxon>
        <taxon>Eurycanthinae</taxon>
        <taxon>Dryococelus</taxon>
    </lineage>
</organism>
<evidence type="ECO:0000313" key="3">
    <source>
        <dbReference type="Proteomes" id="UP001159363"/>
    </source>
</evidence>
<name>A0ABQ9HVL5_9NEOP</name>
<sequence length="416" mass="45611">MLGDRSYSRRQKTSDRPVVIFLLIPRELHWPGSKTPVHSTDSRGRGRVVVRLLASHVAEPGSIPGGVTPEFSHVKIVPVDDAGSAGFLGNLPVFPAQHSGSAPRIASPSSALETSTLKSAQKSSLAHLLKELPSYFASVYWLDCAPPPPLANRVRFPAGSLPDDTTGRRVFSGIYRFPRLCIPAPLHSQPHLPSSALKTSMLRAAYICPLHTRNCEARVVLEAGLVPDWLLHAAKEFLLAGRCQLTNMLPGPVLANDVPKFCWASDIILCRLDLFDLYLRCLLDTTPDAQGELCLQREDGPDDAKQFSRSLVRPDIASVNKFPSSVVSLEPKIVLLNDEKKTNERLEKWMEYAVEELAELKILHGTARMKVSTQDNKASVAKATAGTENGGFRGWVGRLSTQEAHTKSANDEEKYG</sequence>
<comment type="caution">
    <text evidence="2">The sequence shown here is derived from an EMBL/GenBank/DDBJ whole genome shotgun (WGS) entry which is preliminary data.</text>
</comment>
<gene>
    <name evidence="2" type="ORF">PR048_007911</name>
</gene>
<feature type="compositionally biased region" description="Basic and acidic residues" evidence="1">
    <location>
        <begin position="404"/>
        <end position="416"/>
    </location>
</feature>
<protein>
    <submittedName>
        <fullName evidence="2">Uncharacterized protein</fullName>
    </submittedName>
</protein>
<dbReference type="Proteomes" id="UP001159363">
    <property type="component" value="Chromosome 3"/>
</dbReference>
<evidence type="ECO:0000313" key="2">
    <source>
        <dbReference type="EMBL" id="KAJ8888421.1"/>
    </source>
</evidence>
<dbReference type="EMBL" id="JARBHB010000003">
    <property type="protein sequence ID" value="KAJ8888421.1"/>
    <property type="molecule type" value="Genomic_DNA"/>
</dbReference>
<proteinExistence type="predicted"/>
<keyword evidence="3" id="KW-1185">Reference proteome</keyword>
<accession>A0ABQ9HVL5</accession>
<evidence type="ECO:0000256" key="1">
    <source>
        <dbReference type="SAM" id="MobiDB-lite"/>
    </source>
</evidence>